<dbReference type="InterPro" id="IPR016177">
    <property type="entry name" value="DNA-bd_dom_sf"/>
</dbReference>
<evidence type="ECO:0000256" key="5">
    <source>
        <dbReference type="ARBA" id="ARBA00023242"/>
    </source>
</evidence>
<keyword evidence="4" id="KW-0804">Transcription</keyword>
<name>A0A368RBD8_SETIT</name>
<protein>
    <recommendedName>
        <fullName evidence="6">AP2/ERF domain-containing protein</fullName>
    </recommendedName>
</protein>
<evidence type="ECO:0000256" key="4">
    <source>
        <dbReference type="ARBA" id="ARBA00023163"/>
    </source>
</evidence>
<evidence type="ECO:0000256" key="3">
    <source>
        <dbReference type="ARBA" id="ARBA00023125"/>
    </source>
</evidence>
<proteinExistence type="predicted"/>
<dbReference type="SUPFAM" id="SSF54171">
    <property type="entry name" value="DNA-binding domain"/>
    <property type="match status" value="1"/>
</dbReference>
<dbReference type="OrthoDB" id="1925932at2759"/>
<dbReference type="GO" id="GO:0003677">
    <property type="term" value="F:DNA binding"/>
    <property type="evidence" value="ECO:0007669"/>
    <property type="project" value="UniProtKB-KW"/>
</dbReference>
<comment type="subcellular location">
    <subcellularLocation>
        <location evidence="1">Nucleus</location>
    </subcellularLocation>
</comment>
<keyword evidence="5" id="KW-0539">Nucleus</keyword>
<dbReference type="EMBL" id="CM003532">
    <property type="protein sequence ID" value="RCV26900.1"/>
    <property type="molecule type" value="Genomic_DNA"/>
</dbReference>
<keyword evidence="3" id="KW-0238">DNA-binding</keyword>
<organism evidence="7">
    <name type="scientific">Setaria italica</name>
    <name type="common">Foxtail millet</name>
    <name type="synonym">Panicum italicum</name>
    <dbReference type="NCBI Taxonomy" id="4555"/>
    <lineage>
        <taxon>Eukaryota</taxon>
        <taxon>Viridiplantae</taxon>
        <taxon>Streptophyta</taxon>
        <taxon>Embryophyta</taxon>
        <taxon>Tracheophyta</taxon>
        <taxon>Spermatophyta</taxon>
        <taxon>Magnoliopsida</taxon>
        <taxon>Liliopsida</taxon>
        <taxon>Poales</taxon>
        <taxon>Poaceae</taxon>
        <taxon>PACMAD clade</taxon>
        <taxon>Panicoideae</taxon>
        <taxon>Panicodae</taxon>
        <taxon>Paniceae</taxon>
        <taxon>Cenchrinae</taxon>
        <taxon>Setaria</taxon>
    </lineage>
</organism>
<evidence type="ECO:0000256" key="1">
    <source>
        <dbReference type="ARBA" id="ARBA00004123"/>
    </source>
</evidence>
<dbReference type="PANTHER" id="PTHR31190:SF181">
    <property type="entry name" value="OS02G0764700 PROTEIN"/>
    <property type="match status" value="1"/>
</dbReference>
<gene>
    <name evidence="7" type="ORF">SETIT_5G282600v2</name>
</gene>
<evidence type="ECO:0000259" key="6">
    <source>
        <dbReference type="PROSITE" id="PS51032"/>
    </source>
</evidence>
<evidence type="ECO:0000313" key="7">
    <source>
        <dbReference type="EMBL" id="RCV26900.1"/>
    </source>
</evidence>
<dbReference type="SMART" id="SM00380">
    <property type="entry name" value="AP2"/>
    <property type="match status" value="1"/>
</dbReference>
<dbReference type="GO" id="GO:0003700">
    <property type="term" value="F:DNA-binding transcription factor activity"/>
    <property type="evidence" value="ECO:0007669"/>
    <property type="project" value="InterPro"/>
</dbReference>
<dbReference type="STRING" id="4555.A0A368RBD8"/>
<reference evidence="7" key="1">
    <citation type="journal article" date="2012" name="Nat. Biotechnol.">
        <title>Reference genome sequence of the model plant Setaria.</title>
        <authorList>
            <person name="Bennetzen J.L."/>
            <person name="Schmutz J."/>
            <person name="Wang H."/>
            <person name="Percifield R."/>
            <person name="Hawkins J."/>
            <person name="Pontaroli A.C."/>
            <person name="Estep M."/>
            <person name="Feng L."/>
            <person name="Vaughn J.N."/>
            <person name="Grimwood J."/>
            <person name="Jenkins J."/>
            <person name="Barry K."/>
            <person name="Lindquist E."/>
            <person name="Hellsten U."/>
            <person name="Deshpande S."/>
            <person name="Wang X."/>
            <person name="Wu X."/>
            <person name="Mitros T."/>
            <person name="Triplett J."/>
            <person name="Yang X."/>
            <person name="Ye C.Y."/>
            <person name="Mauro-Herrera M."/>
            <person name="Wang L."/>
            <person name="Li P."/>
            <person name="Sharma M."/>
            <person name="Sharma R."/>
            <person name="Ronald P.C."/>
            <person name="Panaud O."/>
            <person name="Kellogg E.A."/>
            <person name="Brutnell T.P."/>
            <person name="Doust A.N."/>
            <person name="Tuskan G.A."/>
            <person name="Rokhsar D."/>
            <person name="Devos K.M."/>
        </authorList>
    </citation>
    <scope>NUCLEOTIDE SEQUENCE [LARGE SCALE GENOMIC DNA]</scope>
    <source>
        <strain evidence="7">Yugu1</strain>
    </source>
</reference>
<sequence length="134" mass="14535">MEGSSPRLRAVPPSRGRGQAAAVVEREGKWAAEIRDPHHVVCKWLGTFNTAEDATHAYDIVAVEFWGRRTKLNFHYNAAPAPAPTSMYHLLQPLLESLHETCGLNASSAVHVALATVAPAGQHGARPVPKEQNI</sequence>
<dbReference type="InterPro" id="IPR001471">
    <property type="entry name" value="AP2/ERF_dom"/>
</dbReference>
<dbReference type="CDD" id="cd00018">
    <property type="entry name" value="AP2"/>
    <property type="match status" value="1"/>
</dbReference>
<dbReference type="PROSITE" id="PS51032">
    <property type="entry name" value="AP2_ERF"/>
    <property type="match status" value="1"/>
</dbReference>
<dbReference type="AlphaFoldDB" id="A0A368RBD8"/>
<dbReference type="InterPro" id="IPR044808">
    <property type="entry name" value="ERF_plant"/>
</dbReference>
<reference evidence="7" key="2">
    <citation type="submission" date="2015-07" db="EMBL/GenBank/DDBJ databases">
        <authorList>
            <person name="Noorani M."/>
        </authorList>
    </citation>
    <scope>NUCLEOTIDE SEQUENCE</scope>
    <source>
        <strain evidence="7">Yugu1</strain>
    </source>
</reference>
<dbReference type="Gene3D" id="3.30.730.10">
    <property type="entry name" value="AP2/ERF domain"/>
    <property type="match status" value="1"/>
</dbReference>
<feature type="domain" description="AP2/ERF" evidence="6">
    <location>
        <begin position="7"/>
        <end position="75"/>
    </location>
</feature>
<dbReference type="GO" id="GO:0009873">
    <property type="term" value="P:ethylene-activated signaling pathway"/>
    <property type="evidence" value="ECO:0007669"/>
    <property type="project" value="InterPro"/>
</dbReference>
<evidence type="ECO:0000256" key="2">
    <source>
        <dbReference type="ARBA" id="ARBA00023015"/>
    </source>
</evidence>
<keyword evidence="2" id="KW-0805">Transcription regulation</keyword>
<accession>A0A368RBD8</accession>
<dbReference type="GO" id="GO:0005634">
    <property type="term" value="C:nucleus"/>
    <property type="evidence" value="ECO:0007669"/>
    <property type="project" value="UniProtKB-SubCell"/>
</dbReference>
<dbReference type="InterPro" id="IPR036955">
    <property type="entry name" value="AP2/ERF_dom_sf"/>
</dbReference>
<dbReference type="PANTHER" id="PTHR31190">
    <property type="entry name" value="DNA-BINDING DOMAIN"/>
    <property type="match status" value="1"/>
</dbReference>